<reference evidence="8 9" key="1">
    <citation type="submission" date="2016-10" db="EMBL/GenBank/DDBJ databases">
        <authorList>
            <person name="de Groot N.N."/>
        </authorList>
    </citation>
    <scope>NUCLEOTIDE SEQUENCE [LARGE SCALE GENOMIC DNA]</scope>
    <source>
        <strain evidence="8 9">CGMCC 4.2026</strain>
    </source>
</reference>
<accession>A0A1H8UCA2</accession>
<comment type="similarity">
    <text evidence="1">Belongs to the glycosyl hydrolase 59 family.</text>
</comment>
<dbReference type="Gene3D" id="3.20.20.70">
    <property type="entry name" value="Aldolase class I"/>
    <property type="match status" value="1"/>
</dbReference>
<dbReference type="SUPFAM" id="SSF50370">
    <property type="entry name" value="Ricin B-like lectins"/>
    <property type="match status" value="1"/>
</dbReference>
<dbReference type="Gene3D" id="2.60.120.560">
    <property type="entry name" value="Exo-inulinase, domain 1"/>
    <property type="match status" value="1"/>
</dbReference>
<dbReference type="InterPro" id="IPR000772">
    <property type="entry name" value="Ricin_B_lectin"/>
</dbReference>
<dbReference type="PANTHER" id="PTHR15172:SF1">
    <property type="entry name" value="GALACTOCEREBROSIDASE"/>
    <property type="match status" value="1"/>
</dbReference>
<name>A0A1H8UCA2_9ACTN</name>
<dbReference type="Pfam" id="PF02057">
    <property type="entry name" value="Glyco_hydro_59"/>
    <property type="match status" value="1"/>
</dbReference>
<evidence type="ECO:0000256" key="3">
    <source>
        <dbReference type="ARBA" id="ARBA00022919"/>
    </source>
</evidence>
<dbReference type="InterPro" id="IPR013320">
    <property type="entry name" value="ConA-like_dom_sf"/>
</dbReference>
<keyword evidence="3" id="KW-0443">Lipid metabolism</keyword>
<dbReference type="InterPro" id="IPR017853">
    <property type="entry name" value="GH"/>
</dbReference>
<dbReference type="EMBL" id="FODD01000069">
    <property type="protein sequence ID" value="SEP00850.1"/>
    <property type="molecule type" value="Genomic_DNA"/>
</dbReference>
<feature type="domain" description="Ricin B lectin" evidence="7">
    <location>
        <begin position="677"/>
        <end position="801"/>
    </location>
</feature>
<keyword evidence="9" id="KW-1185">Reference proteome</keyword>
<protein>
    <recommendedName>
        <fullName evidence="2">galactosylceramidase</fullName>
        <ecNumber evidence="2">3.2.1.46</ecNumber>
    </recommendedName>
    <alternativeName>
        <fullName evidence="5">Galactosylceramidase</fullName>
    </alternativeName>
</protein>
<dbReference type="GO" id="GO:0006683">
    <property type="term" value="P:galactosylceramide catabolic process"/>
    <property type="evidence" value="ECO:0007669"/>
    <property type="project" value="InterPro"/>
</dbReference>
<keyword evidence="4" id="KW-0442">Lipid degradation</keyword>
<feature type="signal peptide" evidence="6">
    <location>
        <begin position="1"/>
        <end position="36"/>
    </location>
</feature>
<dbReference type="AlphaFoldDB" id="A0A1H8UCA2"/>
<dbReference type="InterPro" id="IPR035992">
    <property type="entry name" value="Ricin_B-like_lectins"/>
</dbReference>
<dbReference type="InterPro" id="IPR001286">
    <property type="entry name" value="Glyco_hydro_59"/>
</dbReference>
<feature type="chain" id="PRO_5010292995" description="galactosylceramidase" evidence="6">
    <location>
        <begin position="37"/>
        <end position="803"/>
    </location>
</feature>
<proteinExistence type="inferred from homology"/>
<evidence type="ECO:0000256" key="4">
    <source>
        <dbReference type="ARBA" id="ARBA00022963"/>
    </source>
</evidence>
<dbReference type="RefSeq" id="WP_079138669.1">
    <property type="nucleotide sequence ID" value="NZ_FODD01000069.1"/>
</dbReference>
<dbReference type="PANTHER" id="PTHR15172">
    <property type="entry name" value="GALACTOCEREBROSIDASE"/>
    <property type="match status" value="1"/>
</dbReference>
<gene>
    <name evidence="8" type="ORF">SAMN05216267_10695</name>
</gene>
<keyword evidence="8" id="KW-0378">Hydrolase</keyword>
<evidence type="ECO:0000256" key="6">
    <source>
        <dbReference type="SAM" id="SignalP"/>
    </source>
</evidence>
<dbReference type="GO" id="GO:0016020">
    <property type="term" value="C:membrane"/>
    <property type="evidence" value="ECO:0007669"/>
    <property type="project" value="GOC"/>
</dbReference>
<dbReference type="SUPFAM" id="SSF49899">
    <property type="entry name" value="Concanavalin A-like lectins/glucanases"/>
    <property type="match status" value="1"/>
</dbReference>
<dbReference type="SMART" id="SM00458">
    <property type="entry name" value="RICIN"/>
    <property type="match status" value="1"/>
</dbReference>
<dbReference type="PRINTS" id="PR00850">
    <property type="entry name" value="GLHYDRLASE59"/>
</dbReference>
<evidence type="ECO:0000256" key="5">
    <source>
        <dbReference type="ARBA" id="ARBA00033098"/>
    </source>
</evidence>
<dbReference type="InterPro" id="IPR049162">
    <property type="entry name" value="GH59_C"/>
</dbReference>
<dbReference type="Pfam" id="PF00652">
    <property type="entry name" value="Ricin_B_lectin"/>
    <property type="match status" value="1"/>
</dbReference>
<evidence type="ECO:0000313" key="8">
    <source>
        <dbReference type="EMBL" id="SEP00850.1"/>
    </source>
</evidence>
<evidence type="ECO:0000256" key="2">
    <source>
        <dbReference type="ARBA" id="ARBA00012657"/>
    </source>
</evidence>
<evidence type="ECO:0000313" key="9">
    <source>
        <dbReference type="Proteomes" id="UP000181951"/>
    </source>
</evidence>
<sequence length="803" mass="82594">MNLLVQRAALRRPAVAAVLLLLCALLLGVGTHTAGAASTTTIAANGTSGGRTFDGIGAISGGGGNTKLLTDYPAAQQQQILDYLFKPGYGADLQILKAEIGGDTNSTDGSESSHMHTAGTVDCGTGYEWWLMQQAKARNPQIKLYGLAWGAPGWPGGGNFWSTDTVNYLVSWLGCAASHGLTIDYLGGWNERGYNVAWYEQLRTALDNAGYGSAQIVAADSDWSVAGDVASNSAFAKAVSVIGVHYPCAGGDGGSADTCPGNSTATGTGKPLWASENGSQDLNTGAGPLIRSITRGYVDAHFTAYVNWPVVAAIYPNLPYSTVGLVLADQPSSGAYTVGRSLWATAQVTQFTAPGWKFLDSGSGYLGGSETNGSYVTLKSTNGTDYSTVIETSTATAAQNVTVNVSGGLSTGAVHVWATNLNSGSTADYLVHQQDLTPSGGSYSLTAQPGYVYTLTTTTGQGKGTATSPAPGSLALPYSDTFDSTTLGQQPRYLSQMQGAFEATACAGGRAGRCLTQQAPTKPIEWDGDSNPYTIGGSLNWRNYTVAADVLLRQAGSAQLMARAGTQHAFGPAGINAYVLQVSDTGAWSIVRNNTSHTLTTLASGTVAALGTGSWHHVALTVNGATLTAAVDGTTVGTANDGTYSTGMVGLGTSGYQTDQFDNLSVTPVGTQTSGTGPITAIADTSKCADDDTGSTTNGTKVQMWDCNGTGAQNWTPQSDGTIRLGGKCMDIYGAGTADGTLVELWDCNGGGNQKWQAVGGTLVNPASGKCLDDPASNTTNGTQLEIWTCNGGANQQWITPAP</sequence>
<evidence type="ECO:0000256" key="1">
    <source>
        <dbReference type="ARBA" id="ARBA00005637"/>
    </source>
</evidence>
<dbReference type="InterPro" id="IPR013785">
    <property type="entry name" value="Aldolase_TIM"/>
</dbReference>
<dbReference type="EC" id="3.2.1.46" evidence="2"/>
<dbReference type="PROSITE" id="PS50231">
    <property type="entry name" value="RICIN_B_LECTIN"/>
    <property type="match status" value="1"/>
</dbReference>
<dbReference type="Proteomes" id="UP000181951">
    <property type="component" value="Unassembled WGS sequence"/>
</dbReference>
<dbReference type="CDD" id="cd23451">
    <property type="entry name" value="beta-trefoil_Ricin_laminarinase"/>
    <property type="match status" value="1"/>
</dbReference>
<organism evidence="8 9">
    <name type="scientific">Actinacidiphila rubida</name>
    <dbReference type="NCBI Taxonomy" id="310780"/>
    <lineage>
        <taxon>Bacteria</taxon>
        <taxon>Bacillati</taxon>
        <taxon>Actinomycetota</taxon>
        <taxon>Actinomycetes</taxon>
        <taxon>Kitasatosporales</taxon>
        <taxon>Streptomycetaceae</taxon>
        <taxon>Actinacidiphila</taxon>
    </lineage>
</organism>
<dbReference type="STRING" id="310780.SAMN05216267_10695"/>
<dbReference type="Pfam" id="PF21708">
    <property type="entry name" value="Glyco_hydro_59_C"/>
    <property type="match status" value="1"/>
</dbReference>
<evidence type="ECO:0000259" key="7">
    <source>
        <dbReference type="SMART" id="SM00458"/>
    </source>
</evidence>
<dbReference type="Gene3D" id="3.20.20.80">
    <property type="entry name" value="Glycosidases"/>
    <property type="match status" value="1"/>
</dbReference>
<dbReference type="InterPro" id="IPR049161">
    <property type="entry name" value="GH59_cat"/>
</dbReference>
<dbReference type="GO" id="GO:0005764">
    <property type="term" value="C:lysosome"/>
    <property type="evidence" value="ECO:0007669"/>
    <property type="project" value="TreeGrafter"/>
</dbReference>
<keyword evidence="3" id="KW-0746">Sphingolipid metabolism</keyword>
<dbReference type="Gene3D" id="2.80.10.50">
    <property type="match status" value="2"/>
</dbReference>
<keyword evidence="6" id="KW-0732">Signal</keyword>
<dbReference type="GO" id="GO:0004336">
    <property type="term" value="F:galactosylceramidase activity"/>
    <property type="evidence" value="ECO:0007669"/>
    <property type="project" value="UniProtKB-EC"/>
</dbReference>
<dbReference type="SUPFAM" id="SSF51445">
    <property type="entry name" value="(Trans)glycosidases"/>
    <property type="match status" value="1"/>
</dbReference>